<proteinExistence type="predicted"/>
<dbReference type="EnsemblMetazoa" id="ACUA000664-RA">
    <property type="protein sequence ID" value="ACUA000664-PA"/>
    <property type="gene ID" value="ACUA000664"/>
</dbReference>
<feature type="region of interest" description="Disordered" evidence="1">
    <location>
        <begin position="94"/>
        <end position="113"/>
    </location>
</feature>
<evidence type="ECO:0000256" key="1">
    <source>
        <dbReference type="SAM" id="MobiDB-lite"/>
    </source>
</evidence>
<evidence type="ECO:0000256" key="2">
    <source>
        <dbReference type="SAM" id="SignalP"/>
    </source>
</evidence>
<evidence type="ECO:0000313" key="3">
    <source>
        <dbReference type="EnsemblMetazoa" id="ACUA000664-PA"/>
    </source>
</evidence>
<name>A0A182LS76_9DIPT</name>
<dbReference type="VEuPathDB" id="VectorBase:ACUA000664"/>
<keyword evidence="4" id="KW-1185">Reference proteome</keyword>
<organism evidence="3 4">
    <name type="scientific">Anopheles culicifacies</name>
    <dbReference type="NCBI Taxonomy" id="139723"/>
    <lineage>
        <taxon>Eukaryota</taxon>
        <taxon>Metazoa</taxon>
        <taxon>Ecdysozoa</taxon>
        <taxon>Arthropoda</taxon>
        <taxon>Hexapoda</taxon>
        <taxon>Insecta</taxon>
        <taxon>Pterygota</taxon>
        <taxon>Neoptera</taxon>
        <taxon>Endopterygota</taxon>
        <taxon>Diptera</taxon>
        <taxon>Nematocera</taxon>
        <taxon>Culicoidea</taxon>
        <taxon>Culicidae</taxon>
        <taxon>Anophelinae</taxon>
        <taxon>Anopheles</taxon>
        <taxon>culicifacies species complex</taxon>
    </lineage>
</organism>
<dbReference type="Proteomes" id="UP000075883">
    <property type="component" value="Unassembled WGS sequence"/>
</dbReference>
<dbReference type="EMBL" id="AXCM01013949">
    <property type="status" value="NOT_ANNOTATED_CDS"/>
    <property type="molecule type" value="Genomic_DNA"/>
</dbReference>
<reference evidence="3" key="2">
    <citation type="submission" date="2020-05" db="UniProtKB">
        <authorList>
            <consortium name="EnsemblMetazoa"/>
        </authorList>
    </citation>
    <scope>IDENTIFICATION</scope>
    <source>
        <strain evidence="3">A-37</strain>
    </source>
</reference>
<feature type="signal peptide" evidence="2">
    <location>
        <begin position="1"/>
        <end position="19"/>
    </location>
</feature>
<accession>A0A182LS76</accession>
<feature type="compositionally biased region" description="Polar residues" evidence="1">
    <location>
        <begin position="34"/>
        <end position="48"/>
    </location>
</feature>
<sequence length="113" mass="11740">MSCASRIILLRTTVGQCSAVTVATLGSVEGSGTGSNAERSGISDTPSVSRRTLPTVAIICCCSCWLRSSSRPRAESELDERVTLSRFFIASALGSSSTGTERSSSSLEPYGLG</sequence>
<evidence type="ECO:0008006" key="5">
    <source>
        <dbReference type="Google" id="ProtNLM"/>
    </source>
</evidence>
<dbReference type="AlphaFoldDB" id="A0A182LS76"/>
<protein>
    <recommendedName>
        <fullName evidence="5">Secreted protein</fullName>
    </recommendedName>
</protein>
<feature type="region of interest" description="Disordered" evidence="1">
    <location>
        <begin position="28"/>
        <end position="48"/>
    </location>
</feature>
<keyword evidence="2" id="KW-0732">Signal</keyword>
<evidence type="ECO:0000313" key="4">
    <source>
        <dbReference type="Proteomes" id="UP000075883"/>
    </source>
</evidence>
<reference evidence="4" key="1">
    <citation type="submission" date="2013-09" db="EMBL/GenBank/DDBJ databases">
        <title>The Genome Sequence of Anopheles culicifacies species A.</title>
        <authorList>
            <consortium name="The Broad Institute Genomics Platform"/>
            <person name="Neafsey D.E."/>
            <person name="Besansky N."/>
            <person name="Howell P."/>
            <person name="Walton C."/>
            <person name="Young S.K."/>
            <person name="Zeng Q."/>
            <person name="Gargeya S."/>
            <person name="Fitzgerald M."/>
            <person name="Haas B."/>
            <person name="Abouelleil A."/>
            <person name="Allen A.W."/>
            <person name="Alvarado L."/>
            <person name="Arachchi H.M."/>
            <person name="Berlin A.M."/>
            <person name="Chapman S.B."/>
            <person name="Gainer-Dewar J."/>
            <person name="Goldberg J."/>
            <person name="Griggs A."/>
            <person name="Gujja S."/>
            <person name="Hansen M."/>
            <person name="Howarth C."/>
            <person name="Imamovic A."/>
            <person name="Ireland A."/>
            <person name="Larimer J."/>
            <person name="McCowan C."/>
            <person name="Murphy C."/>
            <person name="Pearson M."/>
            <person name="Poon T.W."/>
            <person name="Priest M."/>
            <person name="Roberts A."/>
            <person name="Saif S."/>
            <person name="Shea T."/>
            <person name="Sisk P."/>
            <person name="Sykes S."/>
            <person name="Wortman J."/>
            <person name="Nusbaum C."/>
            <person name="Birren B."/>
        </authorList>
    </citation>
    <scope>NUCLEOTIDE SEQUENCE [LARGE SCALE GENOMIC DNA]</scope>
    <source>
        <strain evidence="4">A-37</strain>
    </source>
</reference>
<feature type="chain" id="PRO_5008127396" description="Secreted protein" evidence="2">
    <location>
        <begin position="20"/>
        <end position="113"/>
    </location>
</feature>